<reference evidence="3" key="1">
    <citation type="submission" date="2021-01" db="EMBL/GenBank/DDBJ databases">
        <title>Genome sequence of Phenylobacterium sp. 20VBR1 isolated from a valley glaceir, Ny-Alesund, Svalbard.</title>
        <authorList>
            <person name="Thomas F.A."/>
            <person name="Krishnan K.P."/>
            <person name="Sinha R.K."/>
        </authorList>
    </citation>
    <scope>NUCLEOTIDE SEQUENCE</scope>
    <source>
        <strain evidence="3">20VBR1</strain>
    </source>
</reference>
<reference evidence="2" key="2">
    <citation type="submission" date="2021-04" db="EMBL/GenBank/DDBJ databases">
        <title>Draft genome assembly of strain Phenylobacterium sp. 20VBR1 using MiniION and Illumina platforms.</title>
        <authorList>
            <person name="Thomas F.A."/>
            <person name="Krishnan K.P."/>
            <person name="Sinha R.K."/>
        </authorList>
    </citation>
    <scope>NUCLEOTIDE SEQUENCE</scope>
    <source>
        <strain evidence="2">20VBR1</strain>
    </source>
</reference>
<dbReference type="GO" id="GO:0016747">
    <property type="term" value="F:acyltransferase activity, transferring groups other than amino-acyl groups"/>
    <property type="evidence" value="ECO:0007669"/>
    <property type="project" value="InterPro"/>
</dbReference>
<sequence length="147" mass="16349">MMSPTITRDYQPSDLETVADLWFASWATTGLAFADGISVAGNAIRIEAEIRNGWVVRVAVRDGQIVGFLAITPREGRLNQLFVAPHAKGTGVGTILLEDAKAKMPDGFWLWTPRANMNATAFYTSRSLHLVRYEQDGETEMAIFSWR</sequence>
<dbReference type="Gene3D" id="3.40.630.30">
    <property type="match status" value="1"/>
</dbReference>
<dbReference type="RefSeq" id="WP_215338690.1">
    <property type="nucleotide sequence ID" value="NZ_JAGSGD010000001.1"/>
</dbReference>
<dbReference type="EMBL" id="CP068570">
    <property type="protein sequence ID" value="QQZ51133.1"/>
    <property type="molecule type" value="Genomic_DNA"/>
</dbReference>
<dbReference type="PROSITE" id="PS51186">
    <property type="entry name" value="GNAT"/>
    <property type="match status" value="1"/>
</dbReference>
<proteinExistence type="predicted"/>
<dbReference type="AlphaFoldDB" id="A0A941HVP0"/>
<keyword evidence="4" id="KW-1185">Reference proteome</keyword>
<dbReference type="InterPro" id="IPR016181">
    <property type="entry name" value="Acyl_CoA_acyltransferase"/>
</dbReference>
<evidence type="ECO:0000313" key="3">
    <source>
        <dbReference type="EMBL" id="QQZ51133.1"/>
    </source>
</evidence>
<name>A0A941HVP0_9CAUL</name>
<feature type="domain" description="N-acetyltransferase" evidence="1">
    <location>
        <begin position="5"/>
        <end position="146"/>
    </location>
</feature>
<organism evidence="2 4">
    <name type="scientific">Phenylobacterium glaciei</name>
    <dbReference type="NCBI Taxonomy" id="2803784"/>
    <lineage>
        <taxon>Bacteria</taxon>
        <taxon>Pseudomonadati</taxon>
        <taxon>Pseudomonadota</taxon>
        <taxon>Alphaproteobacteria</taxon>
        <taxon>Caulobacterales</taxon>
        <taxon>Caulobacteraceae</taxon>
        <taxon>Phenylobacterium</taxon>
    </lineage>
</organism>
<evidence type="ECO:0000313" key="2">
    <source>
        <dbReference type="EMBL" id="MBR7618765.1"/>
    </source>
</evidence>
<dbReference type="InterPro" id="IPR000182">
    <property type="entry name" value="GNAT_dom"/>
</dbReference>
<evidence type="ECO:0000313" key="4">
    <source>
        <dbReference type="Proteomes" id="UP000622580"/>
    </source>
</evidence>
<evidence type="ECO:0000259" key="1">
    <source>
        <dbReference type="PROSITE" id="PS51186"/>
    </source>
</evidence>
<dbReference type="CDD" id="cd04301">
    <property type="entry name" value="NAT_SF"/>
    <property type="match status" value="1"/>
</dbReference>
<dbReference type="EMBL" id="JAGSGD010000001">
    <property type="protein sequence ID" value="MBR7618765.1"/>
    <property type="molecule type" value="Genomic_DNA"/>
</dbReference>
<accession>A0A941HVP0</accession>
<dbReference type="Proteomes" id="UP000622580">
    <property type="component" value="Unassembled WGS sequence"/>
</dbReference>
<protein>
    <submittedName>
        <fullName evidence="2">GNAT family N-acetyltransferase</fullName>
    </submittedName>
</protein>
<dbReference type="Pfam" id="PF00583">
    <property type="entry name" value="Acetyltransf_1"/>
    <property type="match status" value="1"/>
</dbReference>
<dbReference type="SUPFAM" id="SSF55729">
    <property type="entry name" value="Acyl-CoA N-acyltransferases (Nat)"/>
    <property type="match status" value="1"/>
</dbReference>
<gene>
    <name evidence="2" type="ORF">JKL49_05125</name>
    <name evidence="3" type="ORF">JKL49_08375</name>
</gene>